<dbReference type="InterPro" id="IPR001900">
    <property type="entry name" value="RNase_II/R"/>
</dbReference>
<gene>
    <name evidence="2" type="ORF">G3N55_02680</name>
</gene>
<dbReference type="GO" id="GO:0000175">
    <property type="term" value="F:3'-5'-RNA exonuclease activity"/>
    <property type="evidence" value="ECO:0007669"/>
    <property type="project" value="TreeGrafter"/>
</dbReference>
<dbReference type="PANTHER" id="PTHR23355">
    <property type="entry name" value="RIBONUCLEASE"/>
    <property type="match status" value="1"/>
</dbReference>
<dbReference type="Pfam" id="PF00773">
    <property type="entry name" value="RNB"/>
    <property type="match status" value="1"/>
</dbReference>
<dbReference type="GO" id="GO:0003723">
    <property type="term" value="F:RNA binding"/>
    <property type="evidence" value="ECO:0007669"/>
    <property type="project" value="InterPro"/>
</dbReference>
<evidence type="ECO:0000259" key="1">
    <source>
        <dbReference type="SMART" id="SM00955"/>
    </source>
</evidence>
<keyword evidence="3" id="KW-1185">Reference proteome</keyword>
<dbReference type="InterPro" id="IPR012340">
    <property type="entry name" value="NA-bd_OB-fold"/>
</dbReference>
<dbReference type="GO" id="GO:0000932">
    <property type="term" value="C:P-body"/>
    <property type="evidence" value="ECO:0007669"/>
    <property type="project" value="TreeGrafter"/>
</dbReference>
<name>A0A6N9TL17_DISTH</name>
<dbReference type="PANTHER" id="PTHR23355:SF42">
    <property type="entry name" value="RIBONUCLEASE II, CHLOROPLASTIC_MITOCHONDRIAL"/>
    <property type="match status" value="1"/>
</dbReference>
<dbReference type="Proteomes" id="UP000469346">
    <property type="component" value="Unassembled WGS sequence"/>
</dbReference>
<dbReference type="InterPro" id="IPR050180">
    <property type="entry name" value="RNR_Ribonuclease"/>
</dbReference>
<dbReference type="CDD" id="cd00164">
    <property type="entry name" value="S1_like"/>
    <property type="match status" value="1"/>
</dbReference>
<dbReference type="SMART" id="SM00955">
    <property type="entry name" value="RNB"/>
    <property type="match status" value="1"/>
</dbReference>
<sequence length="662" mass="74011">MTLDIGQVVEYLEAQRFICGLCLGRKGARSHVLTHLGREVNLAPNRFLHVSRQRLPAGTREEHLDRLRRIWERRDALAARVDIVELWNLVHDERPAWSPAELAGLAFSGPVSDDHAAALIRAVITEQVHFKFRDGAIQVRSPEEVARSLERRRQEAERAARLSAGSAWLQALWGQGAPPPGLDPEQVRFWTEALRGYCLHGDEAPHAAEARQVLKTVHRASPAGAFETLVRAGVFSRDENLELLRLDLQADFSAEVEAEARRLAAAPTEPDGREDLRDLDTFTVDAPESQDLDDALSLRPWAEGLEVGVHITDIGLRLPPGSPAFEEAMARGTSIYLPDQRLPMLPEVLSQEAWSLREGAEMPAVSFLARLTPEGELRDYRITRSLVRIRERLGYREADARLAAEGPLKALHGVCRELQRRRVEAGALPLPIPDLVIRVDPDGTVHVSVEEPGPSRFLVAECMILANSLAAAFLRDHRIPGLFRSQPPPKQRLIDGIETDLVANFRQRRLISRGVLGPEPEFHHGLGVAAYTTVTSPLRRALDLLMQQQIASTLRDGRPLHGPEDLARYGAVLGEGLRKAAAARQARVRYWILRHLEQRAPARLRGRVLESGPRRVLVLLEDYLMVGELPRRPGRHYPVGDAVEVTVRKVDARENVLKLDWP</sequence>
<dbReference type="Pfam" id="PF23161">
    <property type="entry name" value="HTH_RNase_II"/>
    <property type="match status" value="1"/>
</dbReference>
<dbReference type="InterPro" id="IPR056404">
    <property type="entry name" value="HTH_RNase_II"/>
</dbReference>
<organism evidence="2 3">
    <name type="scientific">Dissulfurirhabdus thermomarina</name>
    <dbReference type="NCBI Taxonomy" id="1765737"/>
    <lineage>
        <taxon>Bacteria</taxon>
        <taxon>Deltaproteobacteria</taxon>
        <taxon>Dissulfurirhabdaceae</taxon>
        <taxon>Dissulfurirhabdus</taxon>
    </lineage>
</organism>
<comment type="caution">
    <text evidence="2">The sequence shown here is derived from an EMBL/GenBank/DDBJ whole genome shotgun (WGS) entry which is preliminary data.</text>
</comment>
<feature type="domain" description="RNB" evidence="1">
    <location>
        <begin position="273"/>
        <end position="556"/>
    </location>
</feature>
<dbReference type="RefSeq" id="WP_163297914.1">
    <property type="nucleotide sequence ID" value="NZ_JAAGRR010000016.1"/>
</dbReference>
<proteinExistence type="predicted"/>
<dbReference type="GO" id="GO:0006402">
    <property type="term" value="P:mRNA catabolic process"/>
    <property type="evidence" value="ECO:0007669"/>
    <property type="project" value="TreeGrafter"/>
</dbReference>
<dbReference type="AlphaFoldDB" id="A0A6N9TL17"/>
<dbReference type="SUPFAM" id="SSF50249">
    <property type="entry name" value="Nucleic acid-binding proteins"/>
    <property type="match status" value="1"/>
</dbReference>
<accession>A0A6N9TL17</accession>
<evidence type="ECO:0000313" key="2">
    <source>
        <dbReference type="EMBL" id="NDY41758.1"/>
    </source>
</evidence>
<evidence type="ECO:0000313" key="3">
    <source>
        <dbReference type="Proteomes" id="UP000469346"/>
    </source>
</evidence>
<protein>
    <submittedName>
        <fullName evidence="2">RNB domain-containing ribonuclease</fullName>
    </submittedName>
</protein>
<reference evidence="2 3" key="1">
    <citation type="submission" date="2020-02" db="EMBL/GenBank/DDBJ databases">
        <title>Comparative genomics of sulfur disproportionating microorganisms.</title>
        <authorList>
            <person name="Ward L.M."/>
            <person name="Bertran E."/>
            <person name="Johnston D.T."/>
        </authorList>
    </citation>
    <scope>NUCLEOTIDE SEQUENCE [LARGE SCALE GENOMIC DNA]</scope>
    <source>
        <strain evidence="2 3">DSM 100025</strain>
    </source>
</reference>
<dbReference type="EMBL" id="JAAGRR010000016">
    <property type="protein sequence ID" value="NDY41758.1"/>
    <property type="molecule type" value="Genomic_DNA"/>
</dbReference>